<feature type="domain" description="Mechanosensitive ion channel MscS" evidence="8">
    <location>
        <begin position="127"/>
        <end position="198"/>
    </location>
</feature>
<feature type="transmembrane region" description="Helical" evidence="7">
    <location>
        <begin position="45"/>
        <end position="67"/>
    </location>
</feature>
<evidence type="ECO:0000256" key="7">
    <source>
        <dbReference type="SAM" id="Phobius"/>
    </source>
</evidence>
<evidence type="ECO:0000256" key="1">
    <source>
        <dbReference type="ARBA" id="ARBA00004651"/>
    </source>
</evidence>
<feature type="transmembrane region" description="Helical" evidence="7">
    <location>
        <begin position="12"/>
        <end position="33"/>
    </location>
</feature>
<keyword evidence="11" id="KW-1185">Reference proteome</keyword>
<dbReference type="Pfam" id="PF00924">
    <property type="entry name" value="MS_channel_2nd"/>
    <property type="match status" value="1"/>
</dbReference>
<dbReference type="SUPFAM" id="SSF82689">
    <property type="entry name" value="Mechanosensitive channel protein MscS (YggB), C-terminal domain"/>
    <property type="match status" value="1"/>
</dbReference>
<dbReference type="InterPro" id="IPR011014">
    <property type="entry name" value="MscS_channel_TM-2"/>
</dbReference>
<comment type="subcellular location">
    <subcellularLocation>
        <location evidence="1">Cell membrane</location>
        <topology evidence="1">Multi-pass membrane protein</topology>
    </subcellularLocation>
</comment>
<proteinExistence type="inferred from homology"/>
<dbReference type="STRING" id="647171.MetfoDRAFT_1774"/>
<gene>
    <name evidence="10" type="ORF">MetfoDRAFT_1774</name>
</gene>
<sequence>MAEKTLILRTKFIIKVVILLGILYYLSMKLNFYQYLLKLGNYSNQIIILIALILGTLIFLDITLELLRKYFEKVDIREYPIVASVVKYATWFGVILIATSVVYKDVGSLVMSLGLVGAALTLALQKPIMNFVGWLTIVFTHPFKINDRIYIKDIGGGDVYKIGTMYVSLREVDGEPTGRSLNIPNSYILTNPVINFSKGSPYVWDNVKVTITYESDWRKAEKLILEACDEVVGKEMRKLAKIWKNKPRIFPKSKIYDKPVIRMRFIDNGVEIKVRYLVNVFEWATVKTKIIKNILSKLEEVDDVEIAYPHMEVIYRQKSGVVDNPFFKGKRKTTIKFMN</sequence>
<feature type="transmembrane region" description="Helical" evidence="7">
    <location>
        <begin position="79"/>
        <end position="100"/>
    </location>
</feature>
<protein>
    <submittedName>
        <fullName evidence="10">MscS Mechanosensitive ion channel</fullName>
    </submittedName>
</protein>
<keyword evidence="6 7" id="KW-0472">Membrane</keyword>
<feature type="domain" description="Mechanosensitive ion channel MscS C-terminal" evidence="9">
    <location>
        <begin position="206"/>
        <end position="300"/>
    </location>
</feature>
<dbReference type="OrthoDB" id="11475at2157"/>
<dbReference type="InterPro" id="IPR011066">
    <property type="entry name" value="MscS_channel_C_sf"/>
</dbReference>
<keyword evidence="3" id="KW-1003">Cell membrane</keyword>
<dbReference type="InterPro" id="IPR045275">
    <property type="entry name" value="MscS_archaea/bacteria_type"/>
</dbReference>
<dbReference type="InterPro" id="IPR010920">
    <property type="entry name" value="LSM_dom_sf"/>
</dbReference>
<keyword evidence="5 7" id="KW-1133">Transmembrane helix</keyword>
<dbReference type="PANTHER" id="PTHR30221">
    <property type="entry name" value="SMALL-CONDUCTANCE MECHANOSENSITIVE CHANNEL"/>
    <property type="match status" value="1"/>
</dbReference>
<dbReference type="Gene3D" id="1.10.287.1260">
    <property type="match status" value="1"/>
</dbReference>
<dbReference type="InterPro" id="IPR006685">
    <property type="entry name" value="MscS_channel_2nd"/>
</dbReference>
<evidence type="ECO:0000256" key="5">
    <source>
        <dbReference type="ARBA" id="ARBA00022989"/>
    </source>
</evidence>
<evidence type="ECO:0000256" key="3">
    <source>
        <dbReference type="ARBA" id="ARBA00022475"/>
    </source>
</evidence>
<evidence type="ECO:0000313" key="11">
    <source>
        <dbReference type="Proteomes" id="UP000003706"/>
    </source>
</evidence>
<accession>H1L150</accession>
<dbReference type="PANTHER" id="PTHR30221:SF1">
    <property type="entry name" value="SMALL-CONDUCTANCE MECHANOSENSITIVE CHANNEL"/>
    <property type="match status" value="1"/>
</dbReference>
<comment type="similarity">
    <text evidence="2">Belongs to the MscS (TC 1.A.23) family.</text>
</comment>
<dbReference type="RefSeq" id="WP_007045195.1">
    <property type="nucleotide sequence ID" value="NZ_AGJL01000061.1"/>
</dbReference>
<dbReference type="Proteomes" id="UP000003706">
    <property type="component" value="Unassembled WGS sequence"/>
</dbReference>
<reference evidence="10 11" key="1">
    <citation type="submission" date="2011-09" db="EMBL/GenBank/DDBJ databases">
        <title>The draft genome of Methanotorris formicicus Mc-S-70.</title>
        <authorList>
            <consortium name="US DOE Joint Genome Institute (JGI-PGF)"/>
            <person name="Lucas S."/>
            <person name="Han J."/>
            <person name="Lapidus A."/>
            <person name="Cheng J.-F."/>
            <person name="Goodwin L."/>
            <person name="Pitluck S."/>
            <person name="Peters L."/>
            <person name="Land M.L."/>
            <person name="Hauser L."/>
            <person name="Sieprawska-Lupa M."/>
            <person name="Takai K."/>
            <person name="Miyazaki J."/>
            <person name="Whitman W."/>
            <person name="Woyke T.J."/>
        </authorList>
    </citation>
    <scope>NUCLEOTIDE SEQUENCE [LARGE SCALE GENOMIC DNA]</scope>
    <source>
        <strain evidence="10 11">Mc-S-70</strain>
    </source>
</reference>
<dbReference type="SUPFAM" id="SSF50182">
    <property type="entry name" value="Sm-like ribonucleoproteins"/>
    <property type="match status" value="1"/>
</dbReference>
<evidence type="ECO:0000313" key="10">
    <source>
        <dbReference type="EMBL" id="EHP84064.1"/>
    </source>
</evidence>
<dbReference type="GO" id="GO:0008381">
    <property type="term" value="F:mechanosensitive monoatomic ion channel activity"/>
    <property type="evidence" value="ECO:0007669"/>
    <property type="project" value="InterPro"/>
</dbReference>
<evidence type="ECO:0000259" key="9">
    <source>
        <dbReference type="Pfam" id="PF21082"/>
    </source>
</evidence>
<evidence type="ECO:0000256" key="4">
    <source>
        <dbReference type="ARBA" id="ARBA00022692"/>
    </source>
</evidence>
<dbReference type="Pfam" id="PF21082">
    <property type="entry name" value="MS_channel_3rd"/>
    <property type="match status" value="1"/>
</dbReference>
<dbReference type="AlphaFoldDB" id="H1L150"/>
<comment type="caution">
    <text evidence="10">The sequence shown here is derived from an EMBL/GenBank/DDBJ whole genome shotgun (WGS) entry which is preliminary data.</text>
</comment>
<dbReference type="InterPro" id="IPR023408">
    <property type="entry name" value="MscS_beta-dom_sf"/>
</dbReference>
<dbReference type="GO" id="GO:0005886">
    <property type="term" value="C:plasma membrane"/>
    <property type="evidence" value="ECO:0007669"/>
    <property type="project" value="UniProtKB-SubCell"/>
</dbReference>
<keyword evidence="4 7" id="KW-0812">Transmembrane</keyword>
<dbReference type="InterPro" id="IPR049278">
    <property type="entry name" value="MS_channel_C"/>
</dbReference>
<dbReference type="EMBL" id="AGJL01000061">
    <property type="protein sequence ID" value="EHP84064.1"/>
    <property type="molecule type" value="Genomic_DNA"/>
</dbReference>
<dbReference type="SUPFAM" id="SSF82861">
    <property type="entry name" value="Mechanosensitive channel protein MscS (YggB), transmembrane region"/>
    <property type="match status" value="1"/>
</dbReference>
<evidence type="ECO:0000256" key="6">
    <source>
        <dbReference type="ARBA" id="ARBA00023136"/>
    </source>
</evidence>
<name>H1L150_9EURY</name>
<dbReference type="Gene3D" id="2.30.30.60">
    <property type="match status" value="1"/>
</dbReference>
<organism evidence="10 11">
    <name type="scientific">Methanotorris formicicus Mc-S-70</name>
    <dbReference type="NCBI Taxonomy" id="647171"/>
    <lineage>
        <taxon>Archaea</taxon>
        <taxon>Methanobacteriati</taxon>
        <taxon>Methanobacteriota</taxon>
        <taxon>Methanomada group</taxon>
        <taxon>Methanococci</taxon>
        <taxon>Methanococcales</taxon>
        <taxon>Methanocaldococcaceae</taxon>
        <taxon>Methanotorris</taxon>
    </lineage>
</organism>
<evidence type="ECO:0000256" key="2">
    <source>
        <dbReference type="ARBA" id="ARBA00008017"/>
    </source>
</evidence>
<dbReference type="Gene3D" id="3.30.70.100">
    <property type="match status" value="1"/>
</dbReference>
<evidence type="ECO:0000259" key="8">
    <source>
        <dbReference type="Pfam" id="PF00924"/>
    </source>
</evidence>